<sequence>VTDKLSDKEQTLEEEIQLRERVQLQCKQAERTVEDLRMELQTLSQSRDELSKQLKLAQ</sequence>
<feature type="non-terminal residue" evidence="2">
    <location>
        <position position="58"/>
    </location>
</feature>
<dbReference type="Proteomes" id="UP001529510">
    <property type="component" value="Unassembled WGS sequence"/>
</dbReference>
<accession>A0ABD0NQF4</accession>
<organism evidence="2 3">
    <name type="scientific">Cirrhinus mrigala</name>
    <name type="common">Mrigala</name>
    <dbReference type="NCBI Taxonomy" id="683832"/>
    <lineage>
        <taxon>Eukaryota</taxon>
        <taxon>Metazoa</taxon>
        <taxon>Chordata</taxon>
        <taxon>Craniata</taxon>
        <taxon>Vertebrata</taxon>
        <taxon>Euteleostomi</taxon>
        <taxon>Actinopterygii</taxon>
        <taxon>Neopterygii</taxon>
        <taxon>Teleostei</taxon>
        <taxon>Ostariophysi</taxon>
        <taxon>Cypriniformes</taxon>
        <taxon>Cyprinidae</taxon>
        <taxon>Labeoninae</taxon>
        <taxon>Labeonini</taxon>
        <taxon>Cirrhinus</taxon>
    </lineage>
</organism>
<proteinExistence type="predicted"/>
<evidence type="ECO:0000256" key="1">
    <source>
        <dbReference type="SAM" id="Coils"/>
    </source>
</evidence>
<protein>
    <submittedName>
        <fullName evidence="2">Uncharacterized protein</fullName>
    </submittedName>
</protein>
<dbReference type="AlphaFoldDB" id="A0ABD0NQF4"/>
<reference evidence="2 3" key="1">
    <citation type="submission" date="2024-05" db="EMBL/GenBank/DDBJ databases">
        <title>Genome sequencing and assembly of Indian major carp, Cirrhinus mrigala (Hamilton, 1822).</title>
        <authorList>
            <person name="Mohindra V."/>
            <person name="Chowdhury L.M."/>
            <person name="Lal K."/>
            <person name="Jena J.K."/>
        </authorList>
    </citation>
    <scope>NUCLEOTIDE SEQUENCE [LARGE SCALE GENOMIC DNA]</scope>
    <source>
        <strain evidence="2">CM1030</strain>
        <tissue evidence="2">Blood</tissue>
    </source>
</reference>
<comment type="caution">
    <text evidence="2">The sequence shown here is derived from an EMBL/GenBank/DDBJ whole genome shotgun (WGS) entry which is preliminary data.</text>
</comment>
<evidence type="ECO:0000313" key="2">
    <source>
        <dbReference type="EMBL" id="KAL0163450.1"/>
    </source>
</evidence>
<evidence type="ECO:0000313" key="3">
    <source>
        <dbReference type="Proteomes" id="UP001529510"/>
    </source>
</evidence>
<feature type="non-terminal residue" evidence="2">
    <location>
        <position position="1"/>
    </location>
</feature>
<keyword evidence="3" id="KW-1185">Reference proteome</keyword>
<gene>
    <name evidence="2" type="ORF">M9458_042846</name>
</gene>
<feature type="coiled-coil region" evidence="1">
    <location>
        <begin position="5"/>
        <end position="53"/>
    </location>
</feature>
<keyword evidence="1" id="KW-0175">Coiled coil</keyword>
<dbReference type="EMBL" id="JAMKFB020000021">
    <property type="protein sequence ID" value="KAL0163450.1"/>
    <property type="molecule type" value="Genomic_DNA"/>
</dbReference>
<name>A0ABD0NQF4_CIRMR</name>